<keyword evidence="1" id="KW-0812">Transmembrane</keyword>
<feature type="transmembrane region" description="Helical" evidence="1">
    <location>
        <begin position="226"/>
        <end position="249"/>
    </location>
</feature>
<keyword evidence="1" id="KW-0472">Membrane</keyword>
<accession>A0A8H7LCN1</accession>
<evidence type="ECO:0000313" key="2">
    <source>
        <dbReference type="EMBL" id="KAF8005231.1"/>
    </source>
</evidence>
<feature type="transmembrane region" description="Helical" evidence="1">
    <location>
        <begin position="187"/>
        <end position="205"/>
    </location>
</feature>
<gene>
    <name evidence="2" type="ORF">HF325_000688</name>
</gene>
<dbReference type="EMBL" id="JACBPP010000001">
    <property type="protein sequence ID" value="KAF8005231.1"/>
    <property type="molecule type" value="Genomic_DNA"/>
</dbReference>
<evidence type="ECO:0000313" key="3">
    <source>
        <dbReference type="Proteomes" id="UP000649328"/>
    </source>
</evidence>
<evidence type="ECO:0008006" key="4">
    <source>
        <dbReference type="Google" id="ProtNLM"/>
    </source>
</evidence>
<dbReference type="GO" id="GO:0016192">
    <property type="term" value="P:vesicle-mediated transport"/>
    <property type="evidence" value="ECO:0007669"/>
    <property type="project" value="InterPro"/>
</dbReference>
<feature type="transmembrane region" description="Helical" evidence="1">
    <location>
        <begin position="120"/>
        <end position="141"/>
    </location>
</feature>
<dbReference type="PANTHER" id="PTHR12822">
    <property type="entry name" value="PROTEIN YIPF"/>
    <property type="match status" value="1"/>
</dbReference>
<dbReference type="PANTHER" id="PTHR12822:SF2">
    <property type="entry name" value="PROTEIN YIPF"/>
    <property type="match status" value="1"/>
</dbReference>
<name>A0A8H7LCN1_9ASCO</name>
<sequence length="250" mass="27614">MSEYTPIQPDAPVAVPDKRSSGGFHTVGFYSRFFDINTEDFVGKIVLALNPFNHASVVNSQSEEGPTELYGFIWINATLVYLMFVSATGSNLLAEWLHALESAEKYAYNFQLLTLSISLFYGYTIAVPALLYVITTWFLHYPQRLSLTRLVSIYSYANVLWIPTTAANVVLAVFVSNAKHHMILNTAQWALVAVSGLLSGLSIVLKVRPILIRNATETGAERQNKLLLSGLVLAHMGFAVAIKFAFFGIA</sequence>
<protein>
    <recommendedName>
        <fullName evidence="4">Protein YIP</fullName>
    </recommendedName>
</protein>
<keyword evidence="3" id="KW-1185">Reference proteome</keyword>
<dbReference type="GO" id="GO:0031267">
    <property type="term" value="F:small GTPase binding"/>
    <property type="evidence" value="ECO:0007669"/>
    <property type="project" value="InterPro"/>
</dbReference>
<dbReference type="OrthoDB" id="10256463at2759"/>
<dbReference type="Proteomes" id="UP000649328">
    <property type="component" value="Unassembled WGS sequence"/>
</dbReference>
<dbReference type="GO" id="GO:0005794">
    <property type="term" value="C:Golgi apparatus"/>
    <property type="evidence" value="ECO:0007669"/>
    <property type="project" value="InterPro"/>
</dbReference>
<dbReference type="InterPro" id="IPR039765">
    <property type="entry name" value="Yip5/YIPF1/YIPF2"/>
</dbReference>
<feature type="transmembrane region" description="Helical" evidence="1">
    <location>
        <begin position="153"/>
        <end position="175"/>
    </location>
</feature>
<proteinExistence type="predicted"/>
<dbReference type="AlphaFoldDB" id="A0A8H7LCN1"/>
<reference evidence="2" key="1">
    <citation type="submission" date="2020-10" db="EMBL/GenBank/DDBJ databases">
        <title>The Whole-Genome Sequence of Metschnikowia persimmonesis, a Novel Endophytic Yeast Species Isolated from Medicinal Plant Diospyros kaki Thumb.</title>
        <authorList>
            <person name="Rahmat E."/>
            <person name="Kang Y."/>
        </authorList>
    </citation>
    <scope>NUCLEOTIDE SEQUENCE</scope>
    <source>
        <strain evidence="2">KIOM G15050</strain>
    </source>
</reference>
<organism evidence="2 3">
    <name type="scientific">Metschnikowia pulcherrima</name>
    <dbReference type="NCBI Taxonomy" id="27326"/>
    <lineage>
        <taxon>Eukaryota</taxon>
        <taxon>Fungi</taxon>
        <taxon>Dikarya</taxon>
        <taxon>Ascomycota</taxon>
        <taxon>Saccharomycotina</taxon>
        <taxon>Pichiomycetes</taxon>
        <taxon>Metschnikowiaceae</taxon>
        <taxon>Metschnikowia</taxon>
    </lineage>
</organism>
<keyword evidence="1" id="KW-1133">Transmembrane helix</keyword>
<evidence type="ECO:0000256" key="1">
    <source>
        <dbReference type="SAM" id="Phobius"/>
    </source>
</evidence>
<comment type="caution">
    <text evidence="2">The sequence shown here is derived from an EMBL/GenBank/DDBJ whole genome shotgun (WGS) entry which is preliminary data.</text>
</comment>